<dbReference type="PANTHER" id="PTHR45090">
    <property type="entry name" value="CHAPERONE PROTEIN DNAJ 20 CHLOROPLASTIC"/>
    <property type="match status" value="1"/>
</dbReference>
<dbReference type="GO" id="GO:0009507">
    <property type="term" value="C:chloroplast"/>
    <property type="evidence" value="ECO:0007669"/>
    <property type="project" value="TreeGrafter"/>
</dbReference>
<proteinExistence type="predicted"/>
<dbReference type="PRINTS" id="PR00625">
    <property type="entry name" value="JDOMAIN"/>
</dbReference>
<reference evidence="3 4" key="1">
    <citation type="submission" date="2019-12" db="EMBL/GenBank/DDBJ databases">
        <authorList>
            <person name="Alioto T."/>
            <person name="Alioto T."/>
            <person name="Gomez Garrido J."/>
        </authorList>
    </citation>
    <scope>NUCLEOTIDE SEQUENCE [LARGE SCALE GENOMIC DNA]</scope>
</reference>
<feature type="region of interest" description="Disordered" evidence="1">
    <location>
        <begin position="172"/>
        <end position="195"/>
    </location>
</feature>
<dbReference type="AlphaFoldDB" id="A0A8S0SSR9"/>
<sequence length="195" mass="22701">MRCNYGFSLPRSDPLRFSFLPSIRPDPLLIRSSVSFRVGPGRTIKLVKSTLNDTLSFTSEKPSSFYDLLGIPETGSLIEIKQAYRQMARKYHPDVSPPGRSEEYAQQFIRVQEAYETLSDPGKRALYDLDMAKGLHLAFSARRRSEFDQHMEQKCEWKGRWESQLSELNRRSMYKDSTESMSWGARMRRQRNESS</sequence>
<evidence type="ECO:0000313" key="4">
    <source>
        <dbReference type="Proteomes" id="UP000594638"/>
    </source>
</evidence>
<dbReference type="PANTHER" id="PTHR45090:SF4">
    <property type="entry name" value="J DOMAIN-CONTAINING PROTEIN"/>
    <property type="match status" value="1"/>
</dbReference>
<dbReference type="Gene3D" id="1.10.287.110">
    <property type="entry name" value="DnaJ domain"/>
    <property type="match status" value="1"/>
</dbReference>
<comment type="caution">
    <text evidence="3">The sequence shown here is derived from an EMBL/GenBank/DDBJ whole genome shotgun (WGS) entry which is preliminary data.</text>
</comment>
<dbReference type="EMBL" id="CACTIH010005516">
    <property type="protein sequence ID" value="CAA2996101.1"/>
    <property type="molecule type" value="Genomic_DNA"/>
</dbReference>
<dbReference type="InterPro" id="IPR018253">
    <property type="entry name" value="DnaJ_domain_CS"/>
</dbReference>
<gene>
    <name evidence="3" type="ORF">OLEA9_A094017</name>
</gene>
<dbReference type="Proteomes" id="UP000594638">
    <property type="component" value="Unassembled WGS sequence"/>
</dbReference>
<dbReference type="SUPFAM" id="SSF46565">
    <property type="entry name" value="Chaperone J-domain"/>
    <property type="match status" value="1"/>
</dbReference>
<dbReference type="PROSITE" id="PS50076">
    <property type="entry name" value="DNAJ_2"/>
    <property type="match status" value="1"/>
</dbReference>
<accession>A0A8S0SSR9</accession>
<dbReference type="OrthoDB" id="445556at2759"/>
<dbReference type="Pfam" id="PF00226">
    <property type="entry name" value="DnaJ"/>
    <property type="match status" value="1"/>
</dbReference>
<evidence type="ECO:0000313" key="3">
    <source>
        <dbReference type="EMBL" id="CAA2996101.1"/>
    </source>
</evidence>
<dbReference type="PROSITE" id="PS00636">
    <property type="entry name" value="DNAJ_1"/>
    <property type="match status" value="1"/>
</dbReference>
<dbReference type="CDD" id="cd06257">
    <property type="entry name" value="DnaJ"/>
    <property type="match status" value="1"/>
</dbReference>
<dbReference type="InterPro" id="IPR053232">
    <property type="entry name" value="DnaJ_C/III_chloroplastic"/>
</dbReference>
<organism evidence="3 4">
    <name type="scientific">Olea europaea subsp. europaea</name>
    <dbReference type="NCBI Taxonomy" id="158383"/>
    <lineage>
        <taxon>Eukaryota</taxon>
        <taxon>Viridiplantae</taxon>
        <taxon>Streptophyta</taxon>
        <taxon>Embryophyta</taxon>
        <taxon>Tracheophyta</taxon>
        <taxon>Spermatophyta</taxon>
        <taxon>Magnoliopsida</taxon>
        <taxon>eudicotyledons</taxon>
        <taxon>Gunneridae</taxon>
        <taxon>Pentapetalae</taxon>
        <taxon>asterids</taxon>
        <taxon>lamiids</taxon>
        <taxon>Lamiales</taxon>
        <taxon>Oleaceae</taxon>
        <taxon>Oleeae</taxon>
        <taxon>Olea</taxon>
    </lineage>
</organism>
<dbReference type="SMART" id="SM00271">
    <property type="entry name" value="DnaJ"/>
    <property type="match status" value="1"/>
</dbReference>
<dbReference type="Gramene" id="OE9A094017T1">
    <property type="protein sequence ID" value="OE9A094017C1"/>
    <property type="gene ID" value="OE9A094017"/>
</dbReference>
<dbReference type="InterPro" id="IPR036869">
    <property type="entry name" value="J_dom_sf"/>
</dbReference>
<feature type="domain" description="J" evidence="2">
    <location>
        <begin position="64"/>
        <end position="131"/>
    </location>
</feature>
<evidence type="ECO:0000259" key="2">
    <source>
        <dbReference type="PROSITE" id="PS50076"/>
    </source>
</evidence>
<keyword evidence="4" id="KW-1185">Reference proteome</keyword>
<evidence type="ECO:0000256" key="1">
    <source>
        <dbReference type="SAM" id="MobiDB-lite"/>
    </source>
</evidence>
<dbReference type="InterPro" id="IPR001623">
    <property type="entry name" value="DnaJ_domain"/>
</dbReference>
<name>A0A8S0SSR9_OLEEU</name>
<protein>
    <recommendedName>
        <fullName evidence="2">J domain-containing protein</fullName>
    </recommendedName>
</protein>